<evidence type="ECO:0000313" key="4">
    <source>
        <dbReference type="EMBL" id="QSQ23106.1"/>
    </source>
</evidence>
<dbReference type="Pfam" id="PF13175">
    <property type="entry name" value="AAA_15"/>
    <property type="match status" value="1"/>
</dbReference>
<dbReference type="InterPro" id="IPR027417">
    <property type="entry name" value="P-loop_NTPase"/>
</dbReference>
<feature type="domain" description="ATPase AAA-type core" evidence="3">
    <location>
        <begin position="272"/>
        <end position="363"/>
    </location>
</feature>
<dbReference type="EMBL" id="CP071090">
    <property type="protein sequence ID" value="QSQ23106.1"/>
    <property type="molecule type" value="Genomic_DNA"/>
</dbReference>
<dbReference type="Pfam" id="PF13304">
    <property type="entry name" value="AAA_21"/>
    <property type="match status" value="1"/>
</dbReference>
<evidence type="ECO:0000313" key="5">
    <source>
        <dbReference type="Proteomes" id="UP000662747"/>
    </source>
</evidence>
<dbReference type="SUPFAM" id="SSF52540">
    <property type="entry name" value="P-loop containing nucleoside triphosphate hydrolases"/>
    <property type="match status" value="1"/>
</dbReference>
<sequence>MLSRTEMPIQAALLSAFPDTAVVACAGILPLMYLTRISIRNFRGIKELDWDLPPDVPRAGWHVLIGDNGAGKSSVLRAAALALVGPEEAPTLRLNWNDWVRFGTSSADINLLVEADPKEDRFTGRSAVKGPLRVGIDVLRHPKPRVVESTQWKTRGAPPESNVWGSPHGWFAASYGPFRRFTGGDRDWEKLLEEQSRVTRHLSIFGESVALTSGLKWLRDLALLEYTPGGRRKPTSAPVNVDKVCAFVNQPGFLPHGMHIDEVTPHEIVFRNASRARVPAENLSDGHRAVLSMTFELLRQLALAYPDRALFDKSGLVVARPGVVMIDEVDAHLHPTWQREIGPWLCKHFPNIQFIVTTHSPLVCQAAEFGTVFKLAAPGSDEDARFLTGLDLERLVFGNVLEAYGTGAFGLRTTRSHTSQERVDELAALNAKELTDGLTKKEAARQQELRRSSPTVAYVSEPREPTS</sequence>
<feature type="region of interest" description="Disordered" evidence="1">
    <location>
        <begin position="437"/>
        <end position="467"/>
    </location>
</feature>
<feature type="domain" description="Endonuclease GajA/Old nuclease/RecF-like AAA" evidence="2">
    <location>
        <begin position="32"/>
        <end position="78"/>
    </location>
</feature>
<name>A0ABX7NXD8_9BACT</name>
<evidence type="ECO:0000259" key="2">
    <source>
        <dbReference type="Pfam" id="PF13175"/>
    </source>
</evidence>
<dbReference type="InterPro" id="IPR003959">
    <property type="entry name" value="ATPase_AAA_core"/>
</dbReference>
<feature type="compositionally biased region" description="Basic and acidic residues" evidence="1">
    <location>
        <begin position="437"/>
        <end position="451"/>
    </location>
</feature>
<organism evidence="4 5">
    <name type="scientific">Pyxidicoccus parkwayensis</name>
    <dbReference type="NCBI Taxonomy" id="2813578"/>
    <lineage>
        <taxon>Bacteria</taxon>
        <taxon>Pseudomonadati</taxon>
        <taxon>Myxococcota</taxon>
        <taxon>Myxococcia</taxon>
        <taxon>Myxococcales</taxon>
        <taxon>Cystobacterineae</taxon>
        <taxon>Myxococcaceae</taxon>
        <taxon>Pyxidicoccus</taxon>
    </lineage>
</organism>
<dbReference type="PANTHER" id="PTHR43581:SF2">
    <property type="entry name" value="EXCINUCLEASE ATPASE SUBUNIT"/>
    <property type="match status" value="1"/>
</dbReference>
<keyword evidence="5" id="KW-1185">Reference proteome</keyword>
<dbReference type="RefSeq" id="WP_206724681.1">
    <property type="nucleotide sequence ID" value="NZ_CP071090.1"/>
</dbReference>
<dbReference type="InterPro" id="IPR051396">
    <property type="entry name" value="Bact_Antivir_Def_Nuclease"/>
</dbReference>
<proteinExistence type="predicted"/>
<dbReference type="InterPro" id="IPR041685">
    <property type="entry name" value="AAA_GajA/Old/RecF-like"/>
</dbReference>
<reference evidence="4 5" key="1">
    <citation type="submission" date="2021-02" db="EMBL/GenBank/DDBJ databases">
        <title>De Novo genome assembly of isolated myxobacteria.</title>
        <authorList>
            <person name="Stevens D.C."/>
        </authorList>
    </citation>
    <scope>NUCLEOTIDE SEQUENCE [LARGE SCALE GENOMIC DNA]</scope>
    <source>
        <strain evidence="5">SCPEA02</strain>
    </source>
</reference>
<gene>
    <name evidence="4" type="ORF">JY651_49850</name>
</gene>
<accession>A0ABX7NXD8</accession>
<evidence type="ECO:0000259" key="3">
    <source>
        <dbReference type="Pfam" id="PF13304"/>
    </source>
</evidence>
<dbReference type="Proteomes" id="UP000662747">
    <property type="component" value="Chromosome"/>
</dbReference>
<dbReference type="PANTHER" id="PTHR43581">
    <property type="entry name" value="ATP/GTP PHOSPHATASE"/>
    <property type="match status" value="1"/>
</dbReference>
<protein>
    <submittedName>
        <fullName evidence="4">AAA family ATPase</fullName>
    </submittedName>
</protein>
<evidence type="ECO:0000256" key="1">
    <source>
        <dbReference type="SAM" id="MobiDB-lite"/>
    </source>
</evidence>
<dbReference type="Gene3D" id="3.40.50.300">
    <property type="entry name" value="P-loop containing nucleotide triphosphate hydrolases"/>
    <property type="match status" value="2"/>
</dbReference>